<dbReference type="AlphaFoldDB" id="A0A9D2WS02"/>
<evidence type="ECO:0000259" key="7">
    <source>
        <dbReference type="PROSITE" id="PS50043"/>
    </source>
</evidence>
<dbReference type="GO" id="GO:0003677">
    <property type="term" value="F:DNA binding"/>
    <property type="evidence" value="ECO:0007669"/>
    <property type="project" value="UniProtKB-KW"/>
</dbReference>
<organism evidence="9 10">
    <name type="scientific">Sporotomaculum syntrophicum</name>
    <dbReference type="NCBI Taxonomy" id="182264"/>
    <lineage>
        <taxon>Bacteria</taxon>
        <taxon>Bacillati</taxon>
        <taxon>Bacillota</taxon>
        <taxon>Clostridia</taxon>
        <taxon>Eubacteriales</taxon>
        <taxon>Desulfallaceae</taxon>
        <taxon>Sporotomaculum</taxon>
    </lineage>
</organism>
<dbReference type="Gene3D" id="3.40.50.2300">
    <property type="match status" value="1"/>
</dbReference>
<comment type="function">
    <text evidence="5">May play the central regulatory role in sporulation. It may be an element of the effector pathway responsible for the activation of sporulation genes in response to nutritional stress. Spo0A may act in concert with spo0H (a sigma factor) to control the expression of some genes that are critical to the sporulation process.</text>
</comment>
<evidence type="ECO:0000313" key="10">
    <source>
        <dbReference type="Proteomes" id="UP000798488"/>
    </source>
</evidence>
<dbReference type="Pfam" id="PF00196">
    <property type="entry name" value="GerE"/>
    <property type="match status" value="1"/>
</dbReference>
<dbReference type="InterPro" id="IPR011006">
    <property type="entry name" value="CheY-like_superfamily"/>
</dbReference>
<evidence type="ECO:0000256" key="5">
    <source>
        <dbReference type="ARBA" id="ARBA00024867"/>
    </source>
</evidence>
<dbReference type="GO" id="GO:0006355">
    <property type="term" value="P:regulation of DNA-templated transcription"/>
    <property type="evidence" value="ECO:0007669"/>
    <property type="project" value="InterPro"/>
</dbReference>
<accession>A0A9D2WS02</accession>
<keyword evidence="3" id="KW-0238">DNA-binding</keyword>
<feature type="modified residue" description="4-aspartylphosphate" evidence="6">
    <location>
        <position position="55"/>
    </location>
</feature>
<dbReference type="InterPro" id="IPR001789">
    <property type="entry name" value="Sig_transdc_resp-reg_receiver"/>
</dbReference>
<keyword evidence="10" id="KW-1185">Reference proteome</keyword>
<dbReference type="RefSeq" id="WP_243152852.1">
    <property type="nucleotide sequence ID" value="NZ_LSRS01000001.1"/>
</dbReference>
<evidence type="ECO:0000259" key="8">
    <source>
        <dbReference type="PROSITE" id="PS50110"/>
    </source>
</evidence>
<proteinExistence type="predicted"/>
<dbReference type="SMART" id="SM00421">
    <property type="entry name" value="HTH_LUXR"/>
    <property type="match status" value="1"/>
</dbReference>
<gene>
    <name evidence="9" type="primary">vraR_1</name>
    <name evidence="9" type="ORF">SPSYN_00016</name>
</gene>
<evidence type="ECO:0000256" key="6">
    <source>
        <dbReference type="PROSITE-ProRule" id="PRU00169"/>
    </source>
</evidence>
<name>A0A9D2WS02_9FIRM</name>
<dbReference type="InterPro" id="IPR039420">
    <property type="entry name" value="WalR-like"/>
</dbReference>
<dbReference type="PROSITE" id="PS50043">
    <property type="entry name" value="HTH_LUXR_2"/>
    <property type="match status" value="1"/>
</dbReference>
<dbReference type="Proteomes" id="UP000798488">
    <property type="component" value="Unassembled WGS sequence"/>
</dbReference>
<dbReference type="InterPro" id="IPR000792">
    <property type="entry name" value="Tscrpt_reg_LuxR_C"/>
</dbReference>
<comment type="caution">
    <text evidence="9">The sequence shown here is derived from an EMBL/GenBank/DDBJ whole genome shotgun (WGS) entry which is preliminary data.</text>
</comment>
<keyword evidence="4" id="KW-0804">Transcription</keyword>
<keyword evidence="6" id="KW-0597">Phosphoprotein</keyword>
<keyword evidence="2" id="KW-0805">Transcription regulation</keyword>
<evidence type="ECO:0000256" key="1">
    <source>
        <dbReference type="ARBA" id="ARBA00018672"/>
    </source>
</evidence>
<dbReference type="CDD" id="cd06170">
    <property type="entry name" value="LuxR_C_like"/>
    <property type="match status" value="1"/>
</dbReference>
<dbReference type="InterPro" id="IPR016032">
    <property type="entry name" value="Sig_transdc_resp-reg_C-effctor"/>
</dbReference>
<dbReference type="SUPFAM" id="SSF52172">
    <property type="entry name" value="CheY-like"/>
    <property type="match status" value="1"/>
</dbReference>
<feature type="domain" description="HTH luxR-type" evidence="7">
    <location>
        <begin position="159"/>
        <end position="224"/>
    </location>
</feature>
<dbReference type="PANTHER" id="PTHR43214">
    <property type="entry name" value="TWO-COMPONENT RESPONSE REGULATOR"/>
    <property type="match status" value="1"/>
</dbReference>
<dbReference type="Pfam" id="PF00072">
    <property type="entry name" value="Response_reg"/>
    <property type="match status" value="1"/>
</dbReference>
<dbReference type="SUPFAM" id="SSF46894">
    <property type="entry name" value="C-terminal effector domain of the bipartite response regulators"/>
    <property type="match status" value="1"/>
</dbReference>
<dbReference type="GO" id="GO:0000160">
    <property type="term" value="P:phosphorelay signal transduction system"/>
    <property type="evidence" value="ECO:0007669"/>
    <property type="project" value="InterPro"/>
</dbReference>
<dbReference type="PANTHER" id="PTHR43214:SF43">
    <property type="entry name" value="TWO-COMPONENT RESPONSE REGULATOR"/>
    <property type="match status" value="1"/>
</dbReference>
<dbReference type="PROSITE" id="PS50110">
    <property type="entry name" value="RESPONSE_REGULATORY"/>
    <property type="match status" value="1"/>
</dbReference>
<feature type="domain" description="Response regulatory" evidence="8">
    <location>
        <begin position="5"/>
        <end position="121"/>
    </location>
</feature>
<reference evidence="9" key="1">
    <citation type="submission" date="2016-02" db="EMBL/GenBank/DDBJ databases">
        <title>Draft Genome Sequence of Sporotomaculum syntrophicum Strain FB, a Syntrophic Benzoate Degrader.</title>
        <authorList>
            <person name="Nobu M.K."/>
            <person name="Narihiro T."/>
            <person name="Qiu Y.-L."/>
            <person name="Ohashi A."/>
            <person name="Liu W.-T."/>
            <person name="Yuji S."/>
        </authorList>
    </citation>
    <scope>NUCLEOTIDE SEQUENCE</scope>
    <source>
        <strain evidence="9">FB</strain>
    </source>
</reference>
<sequence length="234" mass="26213">MEKIRLVIVSEDVATRRGLNSIFSIEEAFDVQGCISLSEALDKSINLQPDVMLMDIHSEDIYKYGQKISKIKQECPCSMIIALVENEQIEKLAEVLDTGIDSCIPRNIMRGCLVKTIELTCQAGIFCMPGSFRKIVLSNNMLLDKSDKNVHLSEFCTDTSAIMKTLTQREKEVLQLMAQNYSNREIASKLFISEPTVKTHVSSILRKLGQSNRAQAIVYSYKAGLIDDTAVDPK</sequence>
<evidence type="ECO:0000256" key="3">
    <source>
        <dbReference type="ARBA" id="ARBA00023125"/>
    </source>
</evidence>
<evidence type="ECO:0000256" key="4">
    <source>
        <dbReference type="ARBA" id="ARBA00023163"/>
    </source>
</evidence>
<dbReference type="PRINTS" id="PR00038">
    <property type="entry name" value="HTHLUXR"/>
</dbReference>
<evidence type="ECO:0000256" key="2">
    <source>
        <dbReference type="ARBA" id="ARBA00023015"/>
    </source>
</evidence>
<protein>
    <recommendedName>
        <fullName evidence="1">Stage 0 sporulation protein A homolog</fullName>
    </recommendedName>
</protein>
<dbReference type="EMBL" id="LSRS01000001">
    <property type="protein sequence ID" value="KAF1086299.1"/>
    <property type="molecule type" value="Genomic_DNA"/>
</dbReference>
<evidence type="ECO:0000313" key="9">
    <source>
        <dbReference type="EMBL" id="KAF1086299.1"/>
    </source>
</evidence>